<proteinExistence type="predicted"/>
<sequence>MPREQIARRFLGALGYPQDEASVPESGKTFPDGGHYRVEIPSVEGPRCLEAVLAEADRLEVPVHRVSSGSGIALTLEQDIRAMAEICRDRQIELSLFVGPRAGWDPSAQARTPTGAILGARHEGTDQLVYAMADLIRANELGVRGALVADEGLLEVASAMKAEGVLSPDFVLKVSVQLMAPNPVSAAQLERLGAGSINVPPGLPMNKLAGIRTTTSVPIDMYVESPDTLGGFIRHQEVPGFVRVLAPVYLKFGLRNHADVYPSGHHLEDLNVRLGIERVRRAAVGLELLRDSGVQARMSGIGSAGVAVPERTGALTS</sequence>
<evidence type="ECO:0000313" key="2">
    <source>
        <dbReference type="Proteomes" id="UP001597277"/>
    </source>
</evidence>
<dbReference type="EMBL" id="JBHUEE010000005">
    <property type="protein sequence ID" value="MFD1718463.1"/>
    <property type="molecule type" value="Genomic_DNA"/>
</dbReference>
<dbReference type="InterPro" id="IPR001539">
    <property type="entry name" value="Peptidase_U32"/>
</dbReference>
<accession>A0ABW4L4R6</accession>
<keyword evidence="2" id="KW-1185">Reference proteome</keyword>
<name>A0ABW4L4R6_9MICO</name>
<gene>
    <name evidence="1" type="ORF">ACFSE6_11490</name>
</gene>
<comment type="caution">
    <text evidence="1">The sequence shown here is derived from an EMBL/GenBank/DDBJ whole genome shotgun (WGS) entry which is preliminary data.</text>
</comment>
<reference evidence="2" key="1">
    <citation type="journal article" date="2019" name="Int. J. Syst. Evol. Microbiol.">
        <title>The Global Catalogue of Microorganisms (GCM) 10K type strain sequencing project: providing services to taxonomists for standard genome sequencing and annotation.</title>
        <authorList>
            <consortium name="The Broad Institute Genomics Platform"/>
            <consortium name="The Broad Institute Genome Sequencing Center for Infectious Disease"/>
            <person name="Wu L."/>
            <person name="Ma J."/>
        </authorList>
    </citation>
    <scope>NUCLEOTIDE SEQUENCE [LARGE SCALE GENOMIC DNA]</scope>
    <source>
        <strain evidence="2">JCM 17130</strain>
    </source>
</reference>
<organism evidence="1 2">
    <name type="scientific">Georgenia deserti</name>
    <dbReference type="NCBI Taxonomy" id="2093781"/>
    <lineage>
        <taxon>Bacteria</taxon>
        <taxon>Bacillati</taxon>
        <taxon>Actinomycetota</taxon>
        <taxon>Actinomycetes</taxon>
        <taxon>Micrococcales</taxon>
        <taxon>Bogoriellaceae</taxon>
        <taxon>Georgenia</taxon>
    </lineage>
</organism>
<evidence type="ECO:0000313" key="1">
    <source>
        <dbReference type="EMBL" id="MFD1718463.1"/>
    </source>
</evidence>
<dbReference type="Proteomes" id="UP001597277">
    <property type="component" value="Unassembled WGS sequence"/>
</dbReference>
<protein>
    <submittedName>
        <fullName evidence="1">U32 family peptidase</fullName>
    </submittedName>
</protein>
<dbReference type="Pfam" id="PF01136">
    <property type="entry name" value="Peptidase_U32"/>
    <property type="match status" value="1"/>
</dbReference>
<dbReference type="RefSeq" id="WP_388006798.1">
    <property type="nucleotide sequence ID" value="NZ_JBHUEE010000005.1"/>
</dbReference>